<reference evidence="1" key="2">
    <citation type="journal article" date="2021" name="PeerJ">
        <title>Extensive microbial diversity within the chicken gut microbiome revealed by metagenomics and culture.</title>
        <authorList>
            <person name="Gilroy R."/>
            <person name="Ravi A."/>
            <person name="Getino M."/>
            <person name="Pursley I."/>
            <person name="Horton D.L."/>
            <person name="Alikhan N.F."/>
            <person name="Baker D."/>
            <person name="Gharbi K."/>
            <person name="Hall N."/>
            <person name="Watson M."/>
            <person name="Adriaenssens E.M."/>
            <person name="Foster-Nyarko E."/>
            <person name="Jarju S."/>
            <person name="Secka A."/>
            <person name="Antonio M."/>
            <person name="Oren A."/>
            <person name="Chaudhuri R.R."/>
            <person name="La Ragione R."/>
            <person name="Hildebrand F."/>
            <person name="Pallen M.J."/>
        </authorList>
    </citation>
    <scope>NUCLEOTIDE SEQUENCE</scope>
    <source>
        <strain evidence="1">CHK152-2871</strain>
    </source>
</reference>
<protein>
    <submittedName>
        <fullName evidence="1">Uncharacterized protein</fullName>
    </submittedName>
</protein>
<organism evidence="1 2">
    <name type="scientific">Candidatus Galligastranaerophilus intestinavium</name>
    <dbReference type="NCBI Taxonomy" id="2840836"/>
    <lineage>
        <taxon>Bacteria</taxon>
        <taxon>Candidatus Galligastranaerophilus</taxon>
    </lineage>
</organism>
<evidence type="ECO:0000313" key="2">
    <source>
        <dbReference type="Proteomes" id="UP000886865"/>
    </source>
</evidence>
<comment type="caution">
    <text evidence="1">The sequence shown here is derived from an EMBL/GenBank/DDBJ whole genome shotgun (WGS) entry which is preliminary data.</text>
</comment>
<dbReference type="EMBL" id="DVJQ01000013">
    <property type="protein sequence ID" value="HIS73706.1"/>
    <property type="molecule type" value="Genomic_DNA"/>
</dbReference>
<gene>
    <name evidence="1" type="ORF">IAA86_01635</name>
</gene>
<accession>A0A9D1FH11</accession>
<proteinExistence type="predicted"/>
<reference evidence="1" key="1">
    <citation type="submission" date="2020-10" db="EMBL/GenBank/DDBJ databases">
        <authorList>
            <person name="Gilroy R."/>
        </authorList>
    </citation>
    <scope>NUCLEOTIDE SEQUENCE</scope>
    <source>
        <strain evidence="1">CHK152-2871</strain>
    </source>
</reference>
<dbReference type="AlphaFoldDB" id="A0A9D1FH11"/>
<sequence>MTKALTITPKITNNYKNYSAQVAKKSLLAADHVPLKPKSKATRGLVGHIIDAFKVVLGKISNPQDALTKFSKGVNLPSHKDPAAIVIKTMHG</sequence>
<dbReference type="Proteomes" id="UP000886865">
    <property type="component" value="Unassembled WGS sequence"/>
</dbReference>
<name>A0A9D1FH11_9BACT</name>
<evidence type="ECO:0000313" key="1">
    <source>
        <dbReference type="EMBL" id="HIS73706.1"/>
    </source>
</evidence>